<dbReference type="InterPro" id="IPR006311">
    <property type="entry name" value="TAT_signal"/>
</dbReference>
<evidence type="ECO:0000313" key="3">
    <source>
        <dbReference type="Proteomes" id="UP000515947"/>
    </source>
</evidence>
<dbReference type="RefSeq" id="WP_187580457.1">
    <property type="nucleotide sequence ID" value="NZ_CP060713.1"/>
</dbReference>
<evidence type="ECO:0000256" key="1">
    <source>
        <dbReference type="SAM" id="SignalP"/>
    </source>
</evidence>
<name>A0A7G9RG92_9ACTN</name>
<keyword evidence="1" id="KW-0732">Signal</keyword>
<keyword evidence="3" id="KW-1185">Reference proteome</keyword>
<dbReference type="EMBL" id="CP060713">
    <property type="protein sequence ID" value="QNN54617.1"/>
    <property type="molecule type" value="Genomic_DNA"/>
</dbReference>
<dbReference type="AlphaFoldDB" id="A0A7G9RG92"/>
<feature type="signal peptide" evidence="1">
    <location>
        <begin position="1"/>
        <end position="25"/>
    </location>
</feature>
<accession>A0A7G9RG92</accession>
<sequence>MSHTTRSRIAGAALALATATTGLLALPGQAAQASGERELDTALHSTRAYPRAAGHAEYESGGGHRELSVHLRGVRALAGKTVRVSVHGDFVGRMRVSQYGRAHLERHSGVPRCFAGTRVKVTRSGTVVAYGRFHRERHHDDDMGYGMGYRMR</sequence>
<gene>
    <name evidence="2" type="ORF">H9L09_10105</name>
</gene>
<reference evidence="2 3" key="1">
    <citation type="submission" date="2020-08" db="EMBL/GenBank/DDBJ databases">
        <title>Genome sequence of Nocardioides mesophilus KACC 16243T.</title>
        <authorList>
            <person name="Hyun D.-W."/>
            <person name="Bae J.-W."/>
        </authorList>
    </citation>
    <scope>NUCLEOTIDE SEQUENCE [LARGE SCALE GENOMIC DNA]</scope>
    <source>
        <strain evidence="2 3">KACC 16243</strain>
    </source>
</reference>
<dbReference type="Proteomes" id="UP000515947">
    <property type="component" value="Chromosome"/>
</dbReference>
<evidence type="ECO:0000313" key="2">
    <source>
        <dbReference type="EMBL" id="QNN54617.1"/>
    </source>
</evidence>
<organism evidence="2 3">
    <name type="scientific">Nocardioides mesophilus</name>
    <dbReference type="NCBI Taxonomy" id="433659"/>
    <lineage>
        <taxon>Bacteria</taxon>
        <taxon>Bacillati</taxon>
        <taxon>Actinomycetota</taxon>
        <taxon>Actinomycetes</taxon>
        <taxon>Propionibacteriales</taxon>
        <taxon>Nocardioidaceae</taxon>
        <taxon>Nocardioides</taxon>
    </lineage>
</organism>
<proteinExistence type="predicted"/>
<dbReference type="PROSITE" id="PS51318">
    <property type="entry name" value="TAT"/>
    <property type="match status" value="1"/>
</dbReference>
<feature type="chain" id="PRO_5038800684" evidence="1">
    <location>
        <begin position="26"/>
        <end position="152"/>
    </location>
</feature>
<protein>
    <submittedName>
        <fullName evidence="2">Uncharacterized protein</fullName>
    </submittedName>
</protein>
<dbReference type="KEGG" id="nmes:H9L09_10105"/>